<reference evidence="2" key="1">
    <citation type="submission" date="2023-03" db="UniProtKB">
        <authorList>
            <consortium name="EnsemblPlants"/>
        </authorList>
    </citation>
    <scope>IDENTIFICATION</scope>
</reference>
<sequence length="323" mass="37264">MGKDIRILITDKHPFEHTKESQSNNGDRHWKRCKRPDKQSIDDEEPPIEFSLGDRVLYIGETSKSIANPKGCDATLNYSENFKTPISATTVSTRPLVIKEFLKRVKGMKSIVAFEISHFCADNLISDLRRQTAITLWENLQQKIMCTRFEKVNILKPEMYKIFDAIATSGSNNLTFLKELMDGYFQTVKNHNQMHSTIILQSTKDTQLTKAKGFMKTLQLDENHLLKETSSFQYRLTRLSTKEVKLEAKLKAVRIESNELSGLISKNDRKMKQKQHDILKTYEKIDKLEYAPIVDDANAKLLPALCESLKNTLEELKHLKWTP</sequence>
<feature type="region of interest" description="Disordered" evidence="1">
    <location>
        <begin position="9"/>
        <end position="45"/>
    </location>
</feature>
<feature type="compositionally biased region" description="Basic and acidic residues" evidence="1">
    <location>
        <begin position="9"/>
        <end position="20"/>
    </location>
</feature>
<dbReference type="AlphaFoldDB" id="A0A9I9D576"/>
<accession>A0A9I9D576</accession>
<name>A0A9I9D576_CUCME</name>
<proteinExistence type="predicted"/>
<evidence type="ECO:0000256" key="1">
    <source>
        <dbReference type="SAM" id="MobiDB-lite"/>
    </source>
</evidence>
<dbReference type="EnsemblPlants" id="MELO3C013450.2.1">
    <property type="protein sequence ID" value="MELO3C013450.2.1"/>
    <property type="gene ID" value="MELO3C013450.2"/>
</dbReference>
<organism evidence="2">
    <name type="scientific">Cucumis melo</name>
    <name type="common">Muskmelon</name>
    <dbReference type="NCBI Taxonomy" id="3656"/>
    <lineage>
        <taxon>Eukaryota</taxon>
        <taxon>Viridiplantae</taxon>
        <taxon>Streptophyta</taxon>
        <taxon>Embryophyta</taxon>
        <taxon>Tracheophyta</taxon>
        <taxon>Spermatophyta</taxon>
        <taxon>Magnoliopsida</taxon>
        <taxon>eudicotyledons</taxon>
        <taxon>Gunneridae</taxon>
        <taxon>Pentapetalae</taxon>
        <taxon>rosids</taxon>
        <taxon>fabids</taxon>
        <taxon>Cucurbitales</taxon>
        <taxon>Cucurbitaceae</taxon>
        <taxon>Benincaseae</taxon>
        <taxon>Cucumis</taxon>
    </lineage>
</organism>
<evidence type="ECO:0000313" key="2">
    <source>
        <dbReference type="EnsemblPlants" id="MELO3C013450.2.1"/>
    </source>
</evidence>
<dbReference type="Gramene" id="MELO3C013450.2.1">
    <property type="protein sequence ID" value="MELO3C013450.2.1"/>
    <property type="gene ID" value="MELO3C013450.2"/>
</dbReference>
<protein>
    <submittedName>
        <fullName evidence="2">Uncharacterized protein</fullName>
    </submittedName>
</protein>